<proteinExistence type="predicted"/>
<reference evidence="2" key="1">
    <citation type="submission" date="2019-09" db="EMBL/GenBank/DDBJ databases">
        <authorList>
            <person name="Zhang L."/>
        </authorList>
    </citation>
    <scope>NUCLEOTIDE SEQUENCE</scope>
</reference>
<name>A0A5K1DVJ3_9MAGN</name>
<feature type="region of interest" description="Disordered" evidence="1">
    <location>
        <begin position="1"/>
        <end position="97"/>
    </location>
</feature>
<organism evidence="2">
    <name type="scientific">Nymphaea colorata</name>
    <name type="common">pocket water lily</name>
    <dbReference type="NCBI Taxonomy" id="210225"/>
    <lineage>
        <taxon>Eukaryota</taxon>
        <taxon>Viridiplantae</taxon>
        <taxon>Streptophyta</taxon>
        <taxon>Embryophyta</taxon>
        <taxon>Tracheophyta</taxon>
        <taxon>Spermatophyta</taxon>
        <taxon>Magnoliopsida</taxon>
        <taxon>Nymphaeales</taxon>
        <taxon>Nymphaeaceae</taxon>
        <taxon>Nymphaea</taxon>
    </lineage>
</organism>
<dbReference type="SUPFAM" id="SSF103511">
    <property type="entry name" value="Chlorophyll a-b binding protein"/>
    <property type="match status" value="1"/>
</dbReference>
<feature type="compositionally biased region" description="Low complexity" evidence="1">
    <location>
        <begin position="20"/>
        <end position="31"/>
    </location>
</feature>
<evidence type="ECO:0000256" key="1">
    <source>
        <dbReference type="SAM" id="MobiDB-lite"/>
    </source>
</evidence>
<protein>
    <submittedName>
        <fullName evidence="2">Uncharacterized protein</fullName>
    </submittedName>
</protein>
<evidence type="ECO:0000313" key="2">
    <source>
        <dbReference type="EMBL" id="VVW43441.1"/>
    </source>
</evidence>
<dbReference type="Gramene" id="NC6G0256630.1">
    <property type="protein sequence ID" value="NC6G0256630.1:cds"/>
    <property type="gene ID" value="NC6G0256630"/>
</dbReference>
<sequence length="195" mass="20753">MALLSLQLSHPFPATVSPRTSSATTKSATTSIPFPRRPQAEPSDVGETSDDSPASTPESDDFDSRLAQVRLKYRSGTGKKAEKRKSRKSGADGASSKKGSLFLPAIPLKEPVSSGLKVDFGFSPYTERLNGRLAALGLAALLLVELGSGKSLISYHSPPVLFLQVYTVAAAGALFIKYEKEKISIWPQKKDSGAA</sequence>
<gene>
    <name evidence="2" type="ORF">NYM_LOCUS22208</name>
</gene>
<accession>A0A5K1DVJ3</accession>
<dbReference type="EMBL" id="LR721784">
    <property type="protein sequence ID" value="VVW43441.1"/>
    <property type="molecule type" value="Genomic_DNA"/>
</dbReference>
<dbReference type="AlphaFoldDB" id="A0A5K1DVJ3"/>